<organism evidence="1 2">
    <name type="scientific">Thomasclavelia spiroformis</name>
    <dbReference type="NCBI Taxonomy" id="29348"/>
    <lineage>
        <taxon>Bacteria</taxon>
        <taxon>Bacillati</taxon>
        <taxon>Bacillota</taxon>
        <taxon>Erysipelotrichia</taxon>
        <taxon>Erysipelotrichales</taxon>
        <taxon>Coprobacillaceae</taxon>
        <taxon>Thomasclavelia</taxon>
    </lineage>
</organism>
<protein>
    <submittedName>
        <fullName evidence="1">Uncharacterized protein</fullName>
    </submittedName>
</protein>
<gene>
    <name evidence="1" type="ORF">K8V91_04785</name>
</gene>
<sequence>MGKSLDFVRSRIASGVCNGMENNKYESMQELDFLEVLENYQHNVIFDEENVCHYISDASTDTNLTGEIEIQVKYDPNAEFEYFTMERCRCDGTLFFFYELVATVLNKVFGFGTYNKEKIPNDYDSNPFIYKLKYVIGNPVIAIEHGKEFATEEKPWMLDRFSVMLPIKMNFEMR</sequence>
<dbReference type="Proteomes" id="UP000749320">
    <property type="component" value="Unassembled WGS sequence"/>
</dbReference>
<dbReference type="AlphaFoldDB" id="A0A921GAR0"/>
<proteinExistence type="predicted"/>
<name>A0A921GAR0_9FIRM</name>
<evidence type="ECO:0000313" key="2">
    <source>
        <dbReference type="Proteomes" id="UP000749320"/>
    </source>
</evidence>
<dbReference type="EMBL" id="DYWV01000161">
    <property type="protein sequence ID" value="HJF40221.1"/>
    <property type="molecule type" value="Genomic_DNA"/>
</dbReference>
<reference evidence="1" key="2">
    <citation type="submission" date="2021-09" db="EMBL/GenBank/DDBJ databases">
        <authorList>
            <person name="Gilroy R."/>
        </authorList>
    </citation>
    <scope>NUCLEOTIDE SEQUENCE</scope>
    <source>
        <strain evidence="1">CHK193-16274</strain>
    </source>
</reference>
<comment type="caution">
    <text evidence="1">The sequence shown here is derived from an EMBL/GenBank/DDBJ whole genome shotgun (WGS) entry which is preliminary data.</text>
</comment>
<evidence type="ECO:0000313" key="1">
    <source>
        <dbReference type="EMBL" id="HJF40221.1"/>
    </source>
</evidence>
<accession>A0A921GAR0</accession>
<reference evidence="1" key="1">
    <citation type="journal article" date="2021" name="PeerJ">
        <title>Extensive microbial diversity within the chicken gut microbiome revealed by metagenomics and culture.</title>
        <authorList>
            <person name="Gilroy R."/>
            <person name="Ravi A."/>
            <person name="Getino M."/>
            <person name="Pursley I."/>
            <person name="Horton D.L."/>
            <person name="Alikhan N.F."/>
            <person name="Baker D."/>
            <person name="Gharbi K."/>
            <person name="Hall N."/>
            <person name="Watson M."/>
            <person name="Adriaenssens E.M."/>
            <person name="Foster-Nyarko E."/>
            <person name="Jarju S."/>
            <person name="Secka A."/>
            <person name="Antonio M."/>
            <person name="Oren A."/>
            <person name="Chaudhuri R.R."/>
            <person name="La Ragione R."/>
            <person name="Hildebrand F."/>
            <person name="Pallen M.J."/>
        </authorList>
    </citation>
    <scope>NUCLEOTIDE SEQUENCE</scope>
    <source>
        <strain evidence="1">CHK193-16274</strain>
    </source>
</reference>